<keyword evidence="3 6" id="KW-1133">Transmembrane helix</keyword>
<feature type="compositionally biased region" description="Basic and acidic residues" evidence="5">
    <location>
        <begin position="244"/>
        <end position="258"/>
    </location>
</feature>
<accession>A0A1G4KPG3</accession>
<reference evidence="7 8" key="1">
    <citation type="journal article" date="2011" name="J. Biotechnol.">
        <title>High-quality genome sequence of Pichia pastoris CBS7435.</title>
        <authorList>
            <person name="Kuberl A."/>
            <person name="Schneider J."/>
            <person name="Thallinger G.G."/>
            <person name="Anderl I."/>
            <person name="Wibberg D."/>
            <person name="Hajek T."/>
            <person name="Jaenicke S."/>
            <person name="Brinkrolf K."/>
            <person name="Goesmann A."/>
            <person name="Szczepanowski R."/>
            <person name="Puhler A."/>
            <person name="Schwab H."/>
            <person name="Glieder A."/>
            <person name="Pichler H."/>
        </authorList>
    </citation>
    <scope>NUCLEOTIDE SEQUENCE [LARGE SCALE GENOMIC DNA]</scope>
    <source>
        <strain evidence="8">ATCC 76273 / CBS 7435 / CECT 11047 / NRRL Y-11430 / Wegner 21-1</strain>
    </source>
</reference>
<dbReference type="SUPFAM" id="SSF144091">
    <property type="entry name" value="Rhomboid-like"/>
    <property type="match status" value="1"/>
</dbReference>
<reference evidence="7 8" key="2">
    <citation type="journal article" date="2016" name="FEMS Yeast Res.">
        <title>Curation of the genome annotation of Pichia pastoris (Komagataella phaffii) CBS7435 from gene level to protein function.</title>
        <authorList>
            <person name="Valli M."/>
            <person name="Tatto N.E."/>
            <person name="Peymann A."/>
            <person name="Gruber C."/>
            <person name="Landes N."/>
            <person name="Ekker H."/>
            <person name="Thallinger G.G."/>
            <person name="Mattanovich D."/>
            <person name="Gasser B."/>
            <person name="Graf A.B."/>
        </authorList>
    </citation>
    <scope>GENOME REANNOTATION</scope>
    <source>
        <strain evidence="7 8">ATCC 76273 / CBS 7435 / CECT 11047 / NRRL Y-11430 / Wegner 21-1</strain>
    </source>
</reference>
<evidence type="ECO:0000256" key="3">
    <source>
        <dbReference type="ARBA" id="ARBA00022989"/>
    </source>
</evidence>
<evidence type="ECO:0000256" key="6">
    <source>
        <dbReference type="SAM" id="Phobius"/>
    </source>
</evidence>
<dbReference type="EMBL" id="FR839628">
    <property type="protein sequence ID" value="SCV11898.1"/>
    <property type="molecule type" value="Genomic_DNA"/>
</dbReference>
<gene>
    <name evidence="7" type="primary">DSC2</name>
    <name evidence="7" type="ordered locus">PP7435_Chr1-1135</name>
</gene>
<keyword evidence="8" id="KW-1185">Reference proteome</keyword>
<feature type="transmembrane region" description="Helical" evidence="6">
    <location>
        <begin position="20"/>
        <end position="42"/>
    </location>
</feature>
<feature type="transmembrane region" description="Helical" evidence="6">
    <location>
        <begin position="91"/>
        <end position="109"/>
    </location>
</feature>
<comment type="subcellular location">
    <subcellularLocation>
        <location evidence="1">Membrane</location>
        <topology evidence="1">Multi-pass membrane protein</topology>
    </subcellularLocation>
</comment>
<dbReference type="PANTHER" id="PTHR43066">
    <property type="entry name" value="RHOMBOID-RELATED PROTEIN"/>
    <property type="match status" value="1"/>
</dbReference>
<proteinExistence type="predicted"/>
<evidence type="ECO:0000256" key="5">
    <source>
        <dbReference type="SAM" id="MobiDB-lite"/>
    </source>
</evidence>
<evidence type="ECO:0000313" key="7">
    <source>
        <dbReference type="EMBL" id="SCV11898.1"/>
    </source>
</evidence>
<feature type="transmembrane region" description="Helical" evidence="6">
    <location>
        <begin position="121"/>
        <end position="139"/>
    </location>
</feature>
<dbReference type="GO" id="GO:0004252">
    <property type="term" value="F:serine-type endopeptidase activity"/>
    <property type="evidence" value="ECO:0007669"/>
    <property type="project" value="TreeGrafter"/>
</dbReference>
<keyword evidence="2 6" id="KW-0812">Transmembrane</keyword>
<evidence type="ECO:0000256" key="2">
    <source>
        <dbReference type="ARBA" id="ARBA00022692"/>
    </source>
</evidence>
<dbReference type="AlphaFoldDB" id="A0A1G4KPG3"/>
<protein>
    <submittedName>
        <fullName evidence="7">DSC ubiquitin ligase complex multi-transmembrane subunit</fullName>
    </submittedName>
</protein>
<dbReference type="InterPro" id="IPR035952">
    <property type="entry name" value="Rhomboid-like_sf"/>
</dbReference>
<keyword evidence="7" id="KW-0436">Ligase</keyword>
<evidence type="ECO:0000256" key="4">
    <source>
        <dbReference type="ARBA" id="ARBA00023136"/>
    </source>
</evidence>
<keyword evidence="4 6" id="KW-0472">Membrane</keyword>
<dbReference type="GO" id="GO:0016874">
    <property type="term" value="F:ligase activity"/>
    <property type="evidence" value="ECO:0007669"/>
    <property type="project" value="UniProtKB-KW"/>
</dbReference>
<organism evidence="7 8">
    <name type="scientific">Komagataella phaffii (strain ATCC 76273 / CBS 7435 / CECT 11047 / NRRL Y-11430 / Wegner 21-1)</name>
    <name type="common">Yeast</name>
    <name type="synonym">Pichia pastoris</name>
    <dbReference type="NCBI Taxonomy" id="981350"/>
    <lineage>
        <taxon>Eukaryota</taxon>
        <taxon>Fungi</taxon>
        <taxon>Dikarya</taxon>
        <taxon>Ascomycota</taxon>
        <taxon>Saccharomycotina</taxon>
        <taxon>Pichiomycetes</taxon>
        <taxon>Pichiales</taxon>
        <taxon>Pichiaceae</taxon>
        <taxon>Komagataella</taxon>
    </lineage>
</organism>
<name>A0A1G4KPG3_KOMPC</name>
<feature type="region of interest" description="Disordered" evidence="5">
    <location>
        <begin position="223"/>
        <end position="276"/>
    </location>
</feature>
<dbReference type="Proteomes" id="UP000006853">
    <property type="component" value="Chromosome 1"/>
</dbReference>
<dbReference type="Gene3D" id="1.20.1540.10">
    <property type="entry name" value="Rhomboid-like"/>
    <property type="match status" value="1"/>
</dbReference>
<dbReference type="PANTHER" id="PTHR43066:SF21">
    <property type="entry name" value="UBIQUITIN-ASSOCIATED DOMAIN-CONTAINING PROTEIN 2"/>
    <property type="match status" value="1"/>
</dbReference>
<feature type="transmembrane region" description="Helical" evidence="6">
    <location>
        <begin position="62"/>
        <end position="79"/>
    </location>
</feature>
<feature type="transmembrane region" description="Helical" evidence="6">
    <location>
        <begin position="169"/>
        <end position="196"/>
    </location>
</feature>
<evidence type="ECO:0000256" key="1">
    <source>
        <dbReference type="ARBA" id="ARBA00004141"/>
    </source>
</evidence>
<dbReference type="GO" id="GO:0016020">
    <property type="term" value="C:membrane"/>
    <property type="evidence" value="ECO:0007669"/>
    <property type="project" value="UniProtKB-SubCell"/>
</dbReference>
<evidence type="ECO:0000313" key="8">
    <source>
        <dbReference type="Proteomes" id="UP000006853"/>
    </source>
</evidence>
<sequence length="276" mass="31511">MSSLIPKGFHQVPRCKAFTVLLILLPIFASLFDLKYVFILSYDPFISQWRQYWRILIYQLSFQNESEVMIGVALIHFAIKHLERIYGSNKFLGVVVASYFYNMVATTILMEVAYHLLGLDIYVSAGPFGIITSLIYFYFQSTPSAYKFQLNLKVNESRPNSKIVLTDQFFIKVLILQLAIFNIIPCATGYLIGILLHRDILPGKGLCLRLSIPKLKSEPTRSTEEVNRLLAGSNNEEDDDDEHEDLHDHNDDSDEPGRAETPVRPLGTQILNTFRA</sequence>